<evidence type="ECO:0000256" key="1">
    <source>
        <dbReference type="ARBA" id="ARBA00004141"/>
    </source>
</evidence>
<evidence type="ECO:0000256" key="9">
    <source>
        <dbReference type="ARBA" id="ARBA00039733"/>
    </source>
</evidence>
<feature type="transmembrane region" description="Helical" evidence="10">
    <location>
        <begin position="115"/>
        <end position="136"/>
    </location>
</feature>
<comment type="caution">
    <text evidence="12">The sequence shown here is derived from an EMBL/GenBank/DDBJ whole genome shotgun (WGS) entry which is preliminary data.</text>
</comment>
<keyword evidence="6 10" id="KW-1133">Transmembrane helix</keyword>
<dbReference type="SUPFAM" id="SSF103491">
    <property type="entry name" value="Preprotein translocase SecY subunit"/>
    <property type="match status" value="1"/>
</dbReference>
<feature type="transmembrane region" description="Helical" evidence="10">
    <location>
        <begin position="67"/>
        <end position="87"/>
    </location>
</feature>
<comment type="subunit">
    <text evidence="10">Component of the Sec protein translocase complex. Heterotrimer consisting of SecY, SecE and SecG subunits. The heterotrimers can form oligomers, although 1 heterotrimer is thought to be able to translocate proteins. Interacts with the ribosome. Interacts with SecDF, and other proteins may be involved. Interacts with SecA.</text>
</comment>
<keyword evidence="8 10" id="KW-0472">Membrane</keyword>
<feature type="transmembrane region" description="Helical" evidence="10">
    <location>
        <begin position="148"/>
        <end position="167"/>
    </location>
</feature>
<dbReference type="GO" id="GO:0065002">
    <property type="term" value="P:intracellular protein transmembrane transport"/>
    <property type="evidence" value="ECO:0007669"/>
    <property type="project" value="UniProtKB-UniRule"/>
</dbReference>
<dbReference type="InterPro" id="IPR023201">
    <property type="entry name" value="SecY_dom_sf"/>
</dbReference>
<evidence type="ECO:0000313" key="12">
    <source>
        <dbReference type="EMBL" id="MYV16300.1"/>
    </source>
</evidence>
<evidence type="ECO:0000256" key="10">
    <source>
        <dbReference type="HAMAP-Rule" id="MF_01465"/>
    </source>
</evidence>
<accession>A0A6N9I019</accession>
<dbReference type="HAMAP" id="MF_01465">
    <property type="entry name" value="SecY"/>
    <property type="match status" value="1"/>
</dbReference>
<comment type="function">
    <text evidence="10">The central subunit of the protein translocation channel SecYEG. Consists of two halves formed by TMs 1-5 and 6-10. These two domains form a lateral gate at the front which open onto the bilayer between TMs 2 and 7, and are clamped together by SecE at the back. The channel is closed by both a pore ring composed of hydrophobic SecY resides and a short helix (helix 2A) on the extracellular side of the membrane which forms a plug. The plug probably moves laterally to allow the channel to open. The ring and the pore may move independently.</text>
</comment>
<evidence type="ECO:0000256" key="7">
    <source>
        <dbReference type="ARBA" id="ARBA00023010"/>
    </source>
</evidence>
<dbReference type="GO" id="GO:0005886">
    <property type="term" value="C:plasma membrane"/>
    <property type="evidence" value="ECO:0007669"/>
    <property type="project" value="UniProtKB-SubCell"/>
</dbReference>
<sequence length="445" mass="48894">MISTISNAFKSREIRNKIFFTLFVLIVYRLGCYITVPGVNAHALQAVASSGLVNVMNIFSGGGLTNYSLFAMGVSPFVTAQIVVQLLQMDIVPRFVEWSKQGDVGRRKLNQATRYLTIVLAFVQSIGITAGFNVLASMHLIKTPNAQTFIMIGILLTAGTMFATWLGDMITQRGLGNGVSMIIFAGIIARTPVGVRQLWQENVTDASKGQMWQGILFIVAVLVLVIVIIVAVTWVQQAERRIPIQYTRRATTSGSGSYLPLKVNVAGVIPVIFASSLISTPQSILLAFQKSHGADNWYQVMSRIFNMQTTEGAILYTVLIVLFTFFYAFVQVNPEKLSENLQKQGSYIPSVWPGKDTQNYVSHLLMRLSTVGSLFLGLVALVPLLASDIWGLDESIGLGGTSLLIVVGVAIDIIRQLDGLMMKRQYVGFIQDDALEAHETEKQED</sequence>
<dbReference type="Proteomes" id="UP000449209">
    <property type="component" value="Unassembled WGS sequence"/>
</dbReference>
<dbReference type="InterPro" id="IPR002208">
    <property type="entry name" value="SecY/SEC61-alpha"/>
</dbReference>
<reference evidence="12 13" key="1">
    <citation type="journal article" date="2019" name="Appl. Environ. Microbiol.">
        <title>Genetic determinants of hydroxycinnamic acid metabolism in heterofermentative lactobacilli.</title>
        <authorList>
            <person name="Gaur G."/>
            <person name="Oh J.H."/>
            <person name="Filannino P."/>
            <person name="Gobbetti M."/>
            <person name="van Pijkeren J.P."/>
            <person name="Ganzle M.G."/>
        </authorList>
    </citation>
    <scope>NUCLEOTIDE SEQUENCE [LARGE SCALE GENOMIC DNA]</scope>
    <source>
        <strain evidence="12 13">C5</strain>
    </source>
</reference>
<feature type="transmembrane region" description="Helical" evidence="10">
    <location>
        <begin position="256"/>
        <end position="278"/>
    </location>
</feature>
<evidence type="ECO:0000256" key="3">
    <source>
        <dbReference type="ARBA" id="ARBA00022448"/>
    </source>
</evidence>
<dbReference type="NCBIfam" id="TIGR00967">
    <property type="entry name" value="3a0501s007"/>
    <property type="match status" value="1"/>
</dbReference>
<protein>
    <recommendedName>
        <fullName evidence="9 10">Protein translocase subunit SecY</fullName>
    </recommendedName>
</protein>
<dbReference type="InterPro" id="IPR030659">
    <property type="entry name" value="SecY_CS"/>
</dbReference>
<dbReference type="GO" id="GO:0006605">
    <property type="term" value="P:protein targeting"/>
    <property type="evidence" value="ECO:0007669"/>
    <property type="project" value="UniProtKB-UniRule"/>
</dbReference>
<organism evidence="12 13">
    <name type="scientific">Furfurilactobacillus milii</name>
    <dbReference type="NCBI Taxonomy" id="2888272"/>
    <lineage>
        <taxon>Bacteria</taxon>
        <taxon>Bacillati</taxon>
        <taxon>Bacillota</taxon>
        <taxon>Bacilli</taxon>
        <taxon>Lactobacillales</taxon>
        <taxon>Lactobacillaceae</taxon>
        <taxon>Furfurilactobacillus</taxon>
    </lineage>
</organism>
<feature type="transmembrane region" description="Helical" evidence="10">
    <location>
        <begin position="396"/>
        <end position="414"/>
    </location>
</feature>
<name>A0A6N9I019_9LACO</name>
<feature type="transmembrane region" description="Helical" evidence="10">
    <location>
        <begin position="313"/>
        <end position="330"/>
    </location>
</feature>
<dbReference type="PRINTS" id="PR00303">
    <property type="entry name" value="SECYTRNLCASE"/>
</dbReference>
<feature type="transmembrane region" description="Helical" evidence="10">
    <location>
        <begin position="18"/>
        <end position="36"/>
    </location>
</feature>
<keyword evidence="10" id="KW-1003">Cell membrane</keyword>
<evidence type="ECO:0000256" key="4">
    <source>
        <dbReference type="ARBA" id="ARBA00022692"/>
    </source>
</evidence>
<gene>
    <name evidence="10 12" type="primary">secY</name>
    <name evidence="12" type="ORF">GB993_02030</name>
</gene>
<comment type="similarity">
    <text evidence="2 10 11">Belongs to the SecY/SEC61-alpha family.</text>
</comment>
<feature type="transmembrane region" description="Helical" evidence="10">
    <location>
        <begin position="364"/>
        <end position="384"/>
    </location>
</feature>
<dbReference type="PIRSF" id="PIRSF004557">
    <property type="entry name" value="SecY"/>
    <property type="match status" value="1"/>
</dbReference>
<dbReference type="PANTHER" id="PTHR10906">
    <property type="entry name" value="SECY/SEC61-ALPHA FAMILY MEMBER"/>
    <property type="match status" value="1"/>
</dbReference>
<dbReference type="Pfam" id="PF00344">
    <property type="entry name" value="SecY"/>
    <property type="match status" value="1"/>
</dbReference>
<evidence type="ECO:0000256" key="2">
    <source>
        <dbReference type="ARBA" id="ARBA00005751"/>
    </source>
</evidence>
<proteinExistence type="inferred from homology"/>
<dbReference type="GO" id="GO:0043952">
    <property type="term" value="P:protein transport by the Sec complex"/>
    <property type="evidence" value="ECO:0007669"/>
    <property type="project" value="UniProtKB-UniRule"/>
</dbReference>
<dbReference type="AlphaFoldDB" id="A0A6N9I019"/>
<evidence type="ECO:0000256" key="5">
    <source>
        <dbReference type="ARBA" id="ARBA00022927"/>
    </source>
</evidence>
<keyword evidence="5 10" id="KW-0653">Protein transport</keyword>
<evidence type="ECO:0000256" key="11">
    <source>
        <dbReference type="RuleBase" id="RU004349"/>
    </source>
</evidence>
<comment type="subcellular location">
    <subcellularLocation>
        <location evidence="10">Cell membrane</location>
        <topology evidence="10">Multi-pass membrane protein</topology>
    </subcellularLocation>
    <subcellularLocation>
        <location evidence="1">Membrane</location>
        <topology evidence="1">Multi-pass membrane protein</topology>
    </subcellularLocation>
</comment>
<feature type="transmembrane region" description="Helical" evidence="10">
    <location>
        <begin position="179"/>
        <end position="199"/>
    </location>
</feature>
<evidence type="ECO:0000256" key="6">
    <source>
        <dbReference type="ARBA" id="ARBA00022989"/>
    </source>
</evidence>
<dbReference type="Gene3D" id="1.10.3370.10">
    <property type="entry name" value="SecY subunit domain"/>
    <property type="match status" value="1"/>
</dbReference>
<dbReference type="OrthoDB" id="9809248at2"/>
<dbReference type="InterPro" id="IPR026593">
    <property type="entry name" value="SecY"/>
</dbReference>
<dbReference type="RefSeq" id="WP_161002889.1">
    <property type="nucleotide sequence ID" value="NZ_WEZQ01000002.1"/>
</dbReference>
<evidence type="ECO:0000256" key="8">
    <source>
        <dbReference type="ARBA" id="ARBA00023136"/>
    </source>
</evidence>
<dbReference type="EMBL" id="WEZQ01000002">
    <property type="protein sequence ID" value="MYV16300.1"/>
    <property type="molecule type" value="Genomic_DNA"/>
</dbReference>
<keyword evidence="7 10" id="KW-0811">Translocation</keyword>
<dbReference type="PROSITE" id="PS00755">
    <property type="entry name" value="SECY_1"/>
    <property type="match status" value="1"/>
</dbReference>
<feature type="transmembrane region" description="Helical" evidence="10">
    <location>
        <begin position="211"/>
        <end position="235"/>
    </location>
</feature>
<keyword evidence="3 10" id="KW-0813">Transport</keyword>
<dbReference type="FunFam" id="1.10.3370.10:FF:000001">
    <property type="entry name" value="Preprotein translocase subunit SecY"/>
    <property type="match status" value="1"/>
</dbReference>
<keyword evidence="4 10" id="KW-0812">Transmembrane</keyword>
<evidence type="ECO:0000313" key="13">
    <source>
        <dbReference type="Proteomes" id="UP000449209"/>
    </source>
</evidence>